<comment type="caution">
    <text evidence="1">The sequence shown here is derived from an EMBL/GenBank/DDBJ whole genome shotgun (WGS) entry which is preliminary data.</text>
</comment>
<reference evidence="1 2" key="1">
    <citation type="submission" date="2017-09" db="EMBL/GenBank/DDBJ databases">
        <title>Depth-based differentiation of microbial function through sediment-hosted aquifers and enrichment of novel symbionts in the deep terrestrial subsurface.</title>
        <authorList>
            <person name="Probst A.J."/>
            <person name="Ladd B."/>
            <person name="Jarett J.K."/>
            <person name="Geller-Mcgrath D.E."/>
            <person name="Sieber C.M."/>
            <person name="Emerson J.B."/>
            <person name="Anantharaman K."/>
            <person name="Thomas B.C."/>
            <person name="Malmstrom R."/>
            <person name="Stieglmeier M."/>
            <person name="Klingl A."/>
            <person name="Woyke T."/>
            <person name="Ryan C.M."/>
            <person name="Banfield J.F."/>
        </authorList>
    </citation>
    <scope>NUCLEOTIDE SEQUENCE [LARGE SCALE GENOMIC DNA]</scope>
    <source>
        <strain evidence="1">CG10_big_fil_rev_8_21_14_0_10_48_11</strain>
    </source>
</reference>
<protein>
    <recommendedName>
        <fullName evidence="3">Polymerase nucleotidyl transferase domain-containing protein</fullName>
    </recommendedName>
</protein>
<name>A0A2M8LES9_9BACT</name>
<gene>
    <name evidence="1" type="ORF">COV04_02305</name>
</gene>
<dbReference type="Proteomes" id="UP000231152">
    <property type="component" value="Unassembled WGS sequence"/>
</dbReference>
<sequence>MLTATAAAIERTLSYFSLFQYPLTANEIWQLLWPGNGTSCPLSTVVFELEENNDLRNLIIKDGPFFQLASSEPLRSIREQRYRIATTKMRRAKRLASALTWLPWVEGVAVCNSLGYQNTRAKSDIDFFIITKPGTIWLTRFVTVGALTAVRQRPHGEHTPNALCLSFFVTGNSLNLAPLALPGGDPHFAYWIAQMTPLFGRGAIWKQFWDANRWVQVLLPNSSGYGDYPHSFYRQGKRTKPAGSVTRWLDRLAELFQRRRFPAPIREGLARKDSNVVASKEVLKFHTNDRRAAYRSAWKEHTNTFINHHVA</sequence>
<evidence type="ECO:0000313" key="2">
    <source>
        <dbReference type="Proteomes" id="UP000231152"/>
    </source>
</evidence>
<evidence type="ECO:0000313" key="1">
    <source>
        <dbReference type="EMBL" id="PJE75962.1"/>
    </source>
</evidence>
<accession>A0A2M8LES9</accession>
<dbReference type="AlphaFoldDB" id="A0A2M8LES9"/>
<evidence type="ECO:0008006" key="3">
    <source>
        <dbReference type="Google" id="ProtNLM"/>
    </source>
</evidence>
<proteinExistence type="predicted"/>
<organism evidence="1 2">
    <name type="scientific">Candidatus Uhrbacteria bacterium CG10_big_fil_rev_8_21_14_0_10_48_11</name>
    <dbReference type="NCBI Taxonomy" id="1975037"/>
    <lineage>
        <taxon>Bacteria</taxon>
        <taxon>Candidatus Uhriibacteriota</taxon>
    </lineage>
</organism>
<dbReference type="EMBL" id="PFET01000008">
    <property type="protein sequence ID" value="PJE75962.1"/>
    <property type="molecule type" value="Genomic_DNA"/>
</dbReference>